<dbReference type="InterPro" id="IPR009057">
    <property type="entry name" value="Homeodomain-like_sf"/>
</dbReference>
<organism evidence="6 7">
    <name type="scientific">Streptomyces typhae</name>
    <dbReference type="NCBI Taxonomy" id="2681492"/>
    <lineage>
        <taxon>Bacteria</taxon>
        <taxon>Bacillati</taxon>
        <taxon>Actinomycetota</taxon>
        <taxon>Actinomycetes</taxon>
        <taxon>Kitasatosporales</taxon>
        <taxon>Streptomycetaceae</taxon>
        <taxon>Streptomyces</taxon>
    </lineage>
</organism>
<sequence>MFRTLAEQCSAKQGEAVPREGGAREAGAQRTRQALLSAAAQVFVEQGVNAPIRAIAGRAQVGLGTVYRHFPHRAELVVAVYRHQIDECAALATELAGSADPRSALSRWAEAFVEFLATKHGLGAALQSDDASLHTLHSLMLEKLVPACELLVDDAVARGRLDPGVNAYVLTRAIGNLCILGPGYEREDAHAMVARLLAGCWLDATTDVVDGQRAPR</sequence>
<dbReference type="PANTHER" id="PTHR30055">
    <property type="entry name" value="HTH-TYPE TRANSCRIPTIONAL REGULATOR RUTR"/>
    <property type="match status" value="1"/>
</dbReference>
<evidence type="ECO:0000256" key="3">
    <source>
        <dbReference type="ARBA" id="ARBA00023163"/>
    </source>
</evidence>
<dbReference type="Pfam" id="PF00440">
    <property type="entry name" value="TetR_N"/>
    <property type="match status" value="1"/>
</dbReference>
<dbReference type="InterPro" id="IPR036271">
    <property type="entry name" value="Tet_transcr_reg_TetR-rel_C_sf"/>
</dbReference>
<evidence type="ECO:0000313" key="7">
    <source>
        <dbReference type="Proteomes" id="UP000483802"/>
    </source>
</evidence>
<keyword evidence="7" id="KW-1185">Reference proteome</keyword>
<dbReference type="InterPro" id="IPR001647">
    <property type="entry name" value="HTH_TetR"/>
</dbReference>
<keyword evidence="3" id="KW-0804">Transcription</keyword>
<evidence type="ECO:0000313" key="6">
    <source>
        <dbReference type="EMBL" id="MVO88819.1"/>
    </source>
</evidence>
<dbReference type="InterPro" id="IPR050109">
    <property type="entry name" value="HTH-type_TetR-like_transc_reg"/>
</dbReference>
<evidence type="ECO:0000256" key="4">
    <source>
        <dbReference type="PROSITE-ProRule" id="PRU00335"/>
    </source>
</evidence>
<proteinExistence type="predicted"/>
<feature type="DNA-binding region" description="H-T-H motif" evidence="4">
    <location>
        <begin position="51"/>
        <end position="70"/>
    </location>
</feature>
<dbReference type="Proteomes" id="UP000483802">
    <property type="component" value="Unassembled WGS sequence"/>
</dbReference>
<dbReference type="GO" id="GO:0000976">
    <property type="term" value="F:transcription cis-regulatory region binding"/>
    <property type="evidence" value="ECO:0007669"/>
    <property type="project" value="TreeGrafter"/>
</dbReference>
<reference evidence="6 7" key="1">
    <citation type="submission" date="2019-11" db="EMBL/GenBank/DDBJ databases">
        <title>Streptomyces typhae sp. nov., a novel endophytic actinomycete isolated from the root of cattail pollen (Typha angustifolia L.).</title>
        <authorList>
            <person name="Peng C."/>
        </authorList>
    </citation>
    <scope>NUCLEOTIDE SEQUENCE [LARGE SCALE GENOMIC DNA]</scope>
    <source>
        <strain evidence="7">p1417</strain>
    </source>
</reference>
<dbReference type="PANTHER" id="PTHR30055:SF234">
    <property type="entry name" value="HTH-TYPE TRANSCRIPTIONAL REGULATOR BETI"/>
    <property type="match status" value="1"/>
</dbReference>
<dbReference type="PROSITE" id="PS50977">
    <property type="entry name" value="HTH_TETR_2"/>
    <property type="match status" value="1"/>
</dbReference>
<dbReference type="PRINTS" id="PR00455">
    <property type="entry name" value="HTHTETR"/>
</dbReference>
<feature type="domain" description="HTH tetR-type" evidence="5">
    <location>
        <begin position="29"/>
        <end position="88"/>
    </location>
</feature>
<keyword evidence="2 4" id="KW-0238">DNA-binding</keyword>
<evidence type="ECO:0000256" key="2">
    <source>
        <dbReference type="ARBA" id="ARBA00023125"/>
    </source>
</evidence>
<dbReference type="SUPFAM" id="SSF48498">
    <property type="entry name" value="Tetracyclin repressor-like, C-terminal domain"/>
    <property type="match status" value="1"/>
</dbReference>
<dbReference type="GO" id="GO:0003700">
    <property type="term" value="F:DNA-binding transcription factor activity"/>
    <property type="evidence" value="ECO:0007669"/>
    <property type="project" value="TreeGrafter"/>
</dbReference>
<gene>
    <name evidence="6" type="ORF">GPA10_29690</name>
</gene>
<name>A0A6L6X5P5_9ACTN</name>
<dbReference type="AlphaFoldDB" id="A0A6L6X5P5"/>
<evidence type="ECO:0000259" key="5">
    <source>
        <dbReference type="PROSITE" id="PS50977"/>
    </source>
</evidence>
<accession>A0A6L6X5P5</accession>
<protein>
    <submittedName>
        <fullName evidence="6">TetR family transcriptional regulator</fullName>
    </submittedName>
</protein>
<keyword evidence="1" id="KW-0805">Transcription regulation</keyword>
<evidence type="ECO:0000256" key="1">
    <source>
        <dbReference type="ARBA" id="ARBA00023015"/>
    </source>
</evidence>
<comment type="caution">
    <text evidence="6">The sequence shown here is derived from an EMBL/GenBank/DDBJ whole genome shotgun (WGS) entry which is preliminary data.</text>
</comment>
<dbReference type="SUPFAM" id="SSF46689">
    <property type="entry name" value="Homeodomain-like"/>
    <property type="match status" value="1"/>
</dbReference>
<dbReference type="EMBL" id="WPNZ01000019">
    <property type="protein sequence ID" value="MVO88819.1"/>
    <property type="molecule type" value="Genomic_DNA"/>
</dbReference>
<dbReference type="Gene3D" id="1.10.357.10">
    <property type="entry name" value="Tetracycline Repressor, domain 2"/>
    <property type="match status" value="1"/>
</dbReference>